<comment type="caution">
    <text evidence="6">The sequence shown here is derived from an EMBL/GenBank/DDBJ whole genome shotgun (WGS) entry which is preliminary data.</text>
</comment>
<organism evidence="6 7">
    <name type="scientific">Muntiacus muntjak</name>
    <name type="common">Barking deer</name>
    <name type="synonym">Indian muntjac</name>
    <dbReference type="NCBI Taxonomy" id="9888"/>
    <lineage>
        <taxon>Eukaryota</taxon>
        <taxon>Metazoa</taxon>
        <taxon>Chordata</taxon>
        <taxon>Craniata</taxon>
        <taxon>Vertebrata</taxon>
        <taxon>Euteleostomi</taxon>
        <taxon>Mammalia</taxon>
        <taxon>Eutheria</taxon>
        <taxon>Laurasiatheria</taxon>
        <taxon>Artiodactyla</taxon>
        <taxon>Ruminantia</taxon>
        <taxon>Pecora</taxon>
        <taxon>Cervidae</taxon>
        <taxon>Muntiacinae</taxon>
        <taxon>Muntiacus</taxon>
    </lineage>
</organism>
<evidence type="ECO:0008006" key="8">
    <source>
        <dbReference type="Google" id="ProtNLM"/>
    </source>
</evidence>
<evidence type="ECO:0000256" key="1">
    <source>
        <dbReference type="ARBA" id="ARBA00004167"/>
    </source>
</evidence>
<keyword evidence="2 5" id="KW-0812">Transmembrane</keyword>
<evidence type="ECO:0000313" key="7">
    <source>
        <dbReference type="Proteomes" id="UP000326458"/>
    </source>
</evidence>
<dbReference type="GO" id="GO:0016020">
    <property type="term" value="C:membrane"/>
    <property type="evidence" value="ECO:0007669"/>
    <property type="project" value="UniProtKB-SubCell"/>
</dbReference>
<feature type="transmembrane region" description="Helical" evidence="5">
    <location>
        <begin position="24"/>
        <end position="47"/>
    </location>
</feature>
<keyword evidence="7" id="KW-1185">Reference proteome</keyword>
<evidence type="ECO:0000256" key="5">
    <source>
        <dbReference type="SAM" id="Phobius"/>
    </source>
</evidence>
<evidence type="ECO:0000256" key="4">
    <source>
        <dbReference type="ARBA" id="ARBA00023136"/>
    </source>
</evidence>
<name>A0A5N3WVM1_MUNMU</name>
<evidence type="ECO:0000256" key="3">
    <source>
        <dbReference type="ARBA" id="ARBA00022989"/>
    </source>
</evidence>
<dbReference type="EMBL" id="VCEA01000001">
    <property type="protein sequence ID" value="KAB0365949.1"/>
    <property type="molecule type" value="Genomic_DNA"/>
</dbReference>
<dbReference type="Pfam" id="PF15831">
    <property type="entry name" value="SMIM5_18_22"/>
    <property type="match status" value="1"/>
</dbReference>
<keyword evidence="3 5" id="KW-1133">Transmembrane helix</keyword>
<evidence type="ECO:0000313" key="6">
    <source>
        <dbReference type="EMBL" id="KAB0365949.1"/>
    </source>
</evidence>
<accession>A0A5N3WVM1</accession>
<proteinExistence type="predicted"/>
<dbReference type="AlphaFoldDB" id="A0A5N3WVM1"/>
<reference evidence="6 7" key="1">
    <citation type="submission" date="2019-06" db="EMBL/GenBank/DDBJ databases">
        <title>Discovery of a novel chromosome fission-fusion reversal in muntjac.</title>
        <authorList>
            <person name="Mudd A.B."/>
            <person name="Bredeson J.V."/>
            <person name="Baum R."/>
            <person name="Hockemeyer D."/>
            <person name="Rokhsar D.S."/>
        </authorList>
    </citation>
    <scope>NUCLEOTIDE SEQUENCE [LARGE SCALE GENOMIC DNA]</scope>
    <source>
        <strain evidence="6">UTSW_UCB_Mm</strain>
        <tissue evidence="6">Fibroblast cell line</tissue>
    </source>
</reference>
<evidence type="ECO:0000256" key="2">
    <source>
        <dbReference type="ARBA" id="ARBA00022692"/>
    </source>
</evidence>
<dbReference type="InterPro" id="IPR031671">
    <property type="entry name" value="SMIM5/18/22"/>
</dbReference>
<protein>
    <recommendedName>
        <fullName evidence="8">Small integral membrane protein 6</fullName>
    </recommendedName>
</protein>
<sequence length="59" mass="6902">MDRMLSKYSWKTEFWQNPWDQGGLAVIILFFTTVLSLILFAIIFGFLPVNKTTNQDEES</sequence>
<keyword evidence="4 5" id="KW-0472">Membrane</keyword>
<dbReference type="Proteomes" id="UP000326458">
    <property type="component" value="Unassembled WGS sequence"/>
</dbReference>
<gene>
    <name evidence="6" type="ORF">FD754_010105</name>
</gene>
<comment type="subcellular location">
    <subcellularLocation>
        <location evidence="1">Membrane</location>
        <topology evidence="1">Single-pass membrane protein</topology>
    </subcellularLocation>
</comment>